<dbReference type="RefSeq" id="WP_225554703.1">
    <property type="nucleotide sequence ID" value="NZ_JADEYP010000032.1"/>
</dbReference>
<accession>A0ABS7ZC94</accession>
<dbReference type="Proteomes" id="UP001165302">
    <property type="component" value="Unassembled WGS sequence"/>
</dbReference>
<dbReference type="EMBL" id="JADEYP010000032">
    <property type="protein sequence ID" value="MCA5006344.1"/>
    <property type="molecule type" value="Genomic_DNA"/>
</dbReference>
<gene>
    <name evidence="1" type="ORF">IPZ78_14430</name>
</gene>
<name>A0ABS7ZC94_9SPHI</name>
<comment type="caution">
    <text evidence="1">The sequence shown here is derived from an EMBL/GenBank/DDBJ whole genome shotgun (WGS) entry which is preliminary data.</text>
</comment>
<dbReference type="PROSITE" id="PS51257">
    <property type="entry name" value="PROKAR_LIPOPROTEIN"/>
    <property type="match status" value="1"/>
</dbReference>
<evidence type="ECO:0000313" key="1">
    <source>
        <dbReference type="EMBL" id="MCA5006344.1"/>
    </source>
</evidence>
<organism evidence="1 2">
    <name type="scientific">Sphingobacterium bovistauri</name>
    <dbReference type="NCBI Taxonomy" id="2781959"/>
    <lineage>
        <taxon>Bacteria</taxon>
        <taxon>Pseudomonadati</taxon>
        <taxon>Bacteroidota</taxon>
        <taxon>Sphingobacteriia</taxon>
        <taxon>Sphingobacteriales</taxon>
        <taxon>Sphingobacteriaceae</taxon>
        <taxon>Sphingobacterium</taxon>
    </lineage>
</organism>
<sequence>MKKLIYFFFVLLFVSCKEDEITPNINFDSPYVIEDDPENAVNHKRYLLYQEYGVPVYFSDTVNTVYITKNIHGDSVFNYEMLDLNWGFSSVGAIDYTYDYITKEEERLLALNNIEKYLQSSLPNMRPFSIFLVDKFEAEGNNEVVSLDDLSAPAPRNKVTSVNTYRTLVVSQAHKTYSTDFWSKYSLTLLKSQLQKIITGEAYKTKVIGFQSVSNVTYFDKYYLNLGVNMTGFTPVSWRNFNYNNVYTGALATTYAKIISVFGQFGFIGLSTTTGIWYSPNIATDRNLYIEAILSYNQETFERVWGNSPLVMEKYRIMHDIIENDMQIPLDEIVK</sequence>
<protein>
    <recommendedName>
        <fullName evidence="3">Lipoprotein</fullName>
    </recommendedName>
</protein>
<proteinExistence type="predicted"/>
<reference evidence="1" key="1">
    <citation type="submission" date="2020-10" db="EMBL/GenBank/DDBJ databases">
        <authorList>
            <person name="Lu T."/>
            <person name="Wang Q."/>
            <person name="Han X."/>
        </authorList>
    </citation>
    <scope>NUCLEOTIDE SEQUENCE</scope>
    <source>
        <strain evidence="1">WQ 366</strain>
    </source>
</reference>
<keyword evidence="2" id="KW-1185">Reference proteome</keyword>
<evidence type="ECO:0000313" key="2">
    <source>
        <dbReference type="Proteomes" id="UP001165302"/>
    </source>
</evidence>
<evidence type="ECO:0008006" key="3">
    <source>
        <dbReference type="Google" id="ProtNLM"/>
    </source>
</evidence>